<organism evidence="2 3">
    <name type="scientific">Novosphingobium sediminis</name>
    <dbReference type="NCBI Taxonomy" id="707214"/>
    <lineage>
        <taxon>Bacteria</taxon>
        <taxon>Pseudomonadati</taxon>
        <taxon>Pseudomonadota</taxon>
        <taxon>Alphaproteobacteria</taxon>
        <taxon>Sphingomonadales</taxon>
        <taxon>Sphingomonadaceae</taxon>
        <taxon>Novosphingobium</taxon>
    </lineage>
</organism>
<sequence length="252" mass="27532">MTQPCQDRELALQAMLDDELDPLAIAALEDHLRSCAGCREAYAKMKELQLLLRGSGLRGTAPARLRHRIEALAGEAALPARQPPRPGIMPWLGGGAIGALAASLALLLAVPQPPEANLADELVSSQIRSLQSGHLVDVETSDRHTVKPWFNGRIDFSPPVVDLAPQGFPLVGGRLDVLEGRTVATLVYRRRLHTINLFIRPQPTGRRDAALARQGYAIEKWSAGGLEYWAVSDIPAGELSNFHRFFAEESRK</sequence>
<dbReference type="Gene3D" id="1.10.10.1320">
    <property type="entry name" value="Anti-sigma factor, zinc-finger domain"/>
    <property type="match status" value="1"/>
</dbReference>
<feature type="domain" description="Putative zinc-finger" evidence="1">
    <location>
        <begin position="5"/>
        <end position="39"/>
    </location>
</feature>
<dbReference type="RefSeq" id="WP_147157578.1">
    <property type="nucleotide sequence ID" value="NZ_BJYR01000001.1"/>
</dbReference>
<comment type="caution">
    <text evidence="2">The sequence shown here is derived from an EMBL/GenBank/DDBJ whole genome shotgun (WGS) entry which is preliminary data.</text>
</comment>
<evidence type="ECO:0000259" key="1">
    <source>
        <dbReference type="Pfam" id="PF13490"/>
    </source>
</evidence>
<evidence type="ECO:0000313" key="3">
    <source>
        <dbReference type="Proteomes" id="UP000321464"/>
    </source>
</evidence>
<dbReference type="Proteomes" id="UP000321464">
    <property type="component" value="Unassembled WGS sequence"/>
</dbReference>
<dbReference type="Pfam" id="PF13490">
    <property type="entry name" value="zf-HC2"/>
    <property type="match status" value="1"/>
</dbReference>
<dbReference type="OrthoDB" id="7549755at2"/>
<dbReference type="InterPro" id="IPR027383">
    <property type="entry name" value="Znf_put"/>
</dbReference>
<dbReference type="EMBL" id="BJYR01000001">
    <property type="protein sequence ID" value="GEN98175.1"/>
    <property type="molecule type" value="Genomic_DNA"/>
</dbReference>
<proteinExistence type="predicted"/>
<reference evidence="2 3" key="1">
    <citation type="submission" date="2019-07" db="EMBL/GenBank/DDBJ databases">
        <title>Whole genome shotgun sequence of Novosphingobium sediminis NBRC 106119.</title>
        <authorList>
            <person name="Hosoyama A."/>
            <person name="Uohara A."/>
            <person name="Ohji S."/>
            <person name="Ichikawa N."/>
        </authorList>
    </citation>
    <scope>NUCLEOTIDE SEQUENCE [LARGE SCALE GENOMIC DNA]</scope>
    <source>
        <strain evidence="2 3">NBRC 106119</strain>
    </source>
</reference>
<dbReference type="AlphaFoldDB" id="A0A512AEP9"/>
<accession>A0A512AEP9</accession>
<protein>
    <submittedName>
        <fullName evidence="2">Membrane protein</fullName>
    </submittedName>
</protein>
<gene>
    <name evidence="2" type="ORF">NSE01_00080</name>
</gene>
<keyword evidence="3" id="KW-1185">Reference proteome</keyword>
<evidence type="ECO:0000313" key="2">
    <source>
        <dbReference type="EMBL" id="GEN98175.1"/>
    </source>
</evidence>
<name>A0A512AEP9_9SPHN</name>
<dbReference type="InterPro" id="IPR041916">
    <property type="entry name" value="Anti_sigma_zinc_sf"/>
</dbReference>